<keyword evidence="3 8" id="KW-0479">Metal-binding</keyword>
<dbReference type="SFLD" id="SFLDS00029">
    <property type="entry name" value="Radical_SAM"/>
    <property type="match status" value="1"/>
</dbReference>
<feature type="binding site" evidence="8">
    <location>
        <position position="78"/>
    </location>
    <ligand>
        <name>S-adenosyl-L-methionine</name>
        <dbReference type="ChEBI" id="CHEBI:59789"/>
    </ligand>
</feature>
<feature type="binding site" evidence="8">
    <location>
        <position position="76"/>
    </location>
    <ligand>
        <name>substrate</name>
    </ligand>
</feature>
<dbReference type="PANTHER" id="PTHR42836">
    <property type="entry name" value="7-CARBOXY-7-DEAZAGUANINE SYNTHASE"/>
    <property type="match status" value="1"/>
</dbReference>
<comment type="similarity">
    <text evidence="8">Belongs to the radical SAM superfamily. 7-carboxy-7-deazaguanine synthase family.</text>
</comment>
<evidence type="ECO:0000256" key="8">
    <source>
        <dbReference type="HAMAP-Rule" id="MF_00917"/>
    </source>
</evidence>
<dbReference type="InterPro" id="IPR013785">
    <property type="entry name" value="Aldolase_TIM"/>
</dbReference>
<gene>
    <name evidence="8 10" type="primary">queE</name>
    <name evidence="10" type="ORF">OTJ99_000206</name>
</gene>
<comment type="caution">
    <text evidence="8">Lacks conserved residue(s) required for the propagation of feature annotation.</text>
</comment>
<keyword evidence="7 8" id="KW-0456">Lyase</keyword>
<comment type="function">
    <text evidence="8">Catalyzes the complex heterocyclic radical-mediated conversion of 6-carboxy-5,6,7,8-tetrahydropterin (CPH4) to 7-carboxy-7-deazaguanine (CDG), a step common to the biosynthetic pathways of all 7-deazapurine-containing compounds.</text>
</comment>
<comment type="cofactor">
    <cofactor evidence="8">
        <name>[4Fe-4S] cluster</name>
        <dbReference type="ChEBI" id="CHEBI:49883"/>
    </cofactor>
    <text evidence="8">Binds 1 [4Fe-4S] cluster. The cluster is coordinated with 3 cysteines and an exchangeable S-adenosyl-L-methionine.</text>
</comment>
<keyword evidence="8" id="KW-0671">Queuosine biosynthesis</keyword>
<dbReference type="Gene3D" id="3.20.20.70">
    <property type="entry name" value="Aldolase class I"/>
    <property type="match status" value="1"/>
</dbReference>
<dbReference type="SUPFAM" id="SSF102114">
    <property type="entry name" value="Radical SAM enzymes"/>
    <property type="match status" value="1"/>
</dbReference>
<accession>A0ABY7BL56</accession>
<feature type="binding site" evidence="8">
    <location>
        <position position="39"/>
    </location>
    <ligand>
        <name>[4Fe-4S] cluster</name>
        <dbReference type="ChEBI" id="CHEBI:49883"/>
        <note>4Fe-4S-S-AdoMet</note>
    </ligand>
</feature>
<evidence type="ECO:0000256" key="4">
    <source>
        <dbReference type="ARBA" id="ARBA00022842"/>
    </source>
</evidence>
<dbReference type="PIRSF" id="PIRSF000370">
    <property type="entry name" value="QueE"/>
    <property type="match status" value="1"/>
</dbReference>
<evidence type="ECO:0000256" key="1">
    <source>
        <dbReference type="ARBA" id="ARBA00022485"/>
    </source>
</evidence>
<evidence type="ECO:0000256" key="2">
    <source>
        <dbReference type="ARBA" id="ARBA00022691"/>
    </source>
</evidence>
<feature type="binding site" evidence="8">
    <location>
        <position position="42"/>
    </location>
    <ligand>
        <name>[4Fe-4S] cluster</name>
        <dbReference type="ChEBI" id="CHEBI:49883"/>
        <note>4Fe-4S-S-AdoMet</note>
    </ligand>
</feature>
<dbReference type="PANTHER" id="PTHR42836:SF1">
    <property type="entry name" value="7-CARBOXY-7-DEAZAGUANINE SYNTHASE"/>
    <property type="match status" value="1"/>
</dbReference>
<protein>
    <recommendedName>
        <fullName evidence="8">7-carboxy-7-deazaguanine synthase</fullName>
        <shortName evidence="8">CDG synthase</shortName>
        <ecNumber evidence="8">4.3.99.3</ecNumber>
    </recommendedName>
    <alternativeName>
        <fullName evidence="8">Queuosine biosynthesis protein QueE</fullName>
    </alternativeName>
</protein>
<keyword evidence="4 8" id="KW-0460">Magnesium</keyword>
<feature type="binding site" evidence="8">
    <location>
        <position position="44"/>
    </location>
    <ligand>
        <name>Mg(2+)</name>
        <dbReference type="ChEBI" id="CHEBI:18420"/>
    </ligand>
</feature>
<keyword evidence="2 8" id="KW-0949">S-adenosyl-L-methionine</keyword>
<dbReference type="PROSITE" id="PS51918">
    <property type="entry name" value="RADICAL_SAM"/>
    <property type="match status" value="1"/>
</dbReference>
<comment type="catalytic activity">
    <reaction evidence="8">
        <text>6-carboxy-5,6,7,8-tetrahydropterin + H(+) = 7-carboxy-7-carbaguanine + NH4(+)</text>
        <dbReference type="Rhea" id="RHEA:27974"/>
        <dbReference type="ChEBI" id="CHEBI:15378"/>
        <dbReference type="ChEBI" id="CHEBI:28938"/>
        <dbReference type="ChEBI" id="CHEBI:61032"/>
        <dbReference type="ChEBI" id="CHEBI:61036"/>
        <dbReference type="EC" id="4.3.99.3"/>
    </reaction>
</comment>
<dbReference type="EMBL" id="CP113864">
    <property type="protein sequence ID" value="WAM31756.1"/>
    <property type="molecule type" value="Genomic_DNA"/>
</dbReference>
<keyword evidence="11" id="KW-1185">Reference proteome</keyword>
<dbReference type="InterPro" id="IPR007197">
    <property type="entry name" value="rSAM"/>
</dbReference>
<dbReference type="HAMAP" id="MF_00917">
    <property type="entry name" value="QueE"/>
    <property type="match status" value="1"/>
</dbReference>
<keyword evidence="5 8" id="KW-0408">Iron</keyword>
<feature type="binding site" evidence="8">
    <location>
        <position position="35"/>
    </location>
    <ligand>
        <name>[4Fe-4S] cluster</name>
        <dbReference type="ChEBI" id="CHEBI:49883"/>
        <note>4Fe-4S-S-AdoMet</note>
    </ligand>
</feature>
<evidence type="ECO:0000313" key="10">
    <source>
        <dbReference type="EMBL" id="WAM31756.1"/>
    </source>
</evidence>
<evidence type="ECO:0000256" key="6">
    <source>
        <dbReference type="ARBA" id="ARBA00023014"/>
    </source>
</evidence>
<dbReference type="NCBIfam" id="TIGR03963">
    <property type="entry name" value="rSAM_QueE_Clost"/>
    <property type="match status" value="1"/>
</dbReference>
<feature type="binding site" evidence="8">
    <location>
        <begin position="16"/>
        <end position="18"/>
    </location>
    <ligand>
        <name>substrate</name>
    </ligand>
</feature>
<feature type="domain" description="Radical SAM core" evidence="9">
    <location>
        <begin position="22"/>
        <end position="213"/>
    </location>
</feature>
<dbReference type="EC" id="4.3.99.3" evidence="8"/>
<dbReference type="InterPro" id="IPR058240">
    <property type="entry name" value="rSAM_sf"/>
</dbReference>
<comment type="cofactor">
    <cofactor evidence="8">
        <name>Mg(2+)</name>
        <dbReference type="ChEBI" id="CHEBI:18420"/>
    </cofactor>
</comment>
<reference evidence="10" key="1">
    <citation type="submission" date="2022-12" db="EMBL/GenBank/DDBJ databases">
        <authorList>
            <person name="Bing R.G."/>
            <person name="Willard D.J."/>
            <person name="Manesh M.J.H."/>
            <person name="Laemthong T."/>
            <person name="Crosby J.R."/>
            <person name="Kelly R.M."/>
        </authorList>
    </citation>
    <scope>NUCLEOTIDE SEQUENCE</scope>
    <source>
        <strain evidence="10">DSM 8991</strain>
    </source>
</reference>
<keyword evidence="1 8" id="KW-0004">4Fe-4S</keyword>
<organism evidence="10 11">
    <name type="scientific">Caldicellulosiruptor naganoensis</name>
    <dbReference type="NCBI Taxonomy" id="29324"/>
    <lineage>
        <taxon>Bacteria</taxon>
        <taxon>Bacillati</taxon>
        <taxon>Bacillota</taxon>
        <taxon>Bacillota incertae sedis</taxon>
        <taxon>Caldicellulosiruptorales</taxon>
        <taxon>Caldicellulosiruptoraceae</taxon>
        <taxon>Caldicellulosiruptor</taxon>
    </lineage>
</organism>
<evidence type="ECO:0000256" key="5">
    <source>
        <dbReference type="ARBA" id="ARBA00023004"/>
    </source>
</evidence>
<comment type="pathway">
    <text evidence="8">Purine metabolism; 7-cyano-7-deazaguanine biosynthesis.</text>
</comment>
<dbReference type="Pfam" id="PF04055">
    <property type="entry name" value="Radical_SAM"/>
    <property type="match status" value="1"/>
</dbReference>
<dbReference type="InterPro" id="IPR023868">
    <property type="entry name" value="7-CO-7-deazaGua_synth_put_Clo"/>
</dbReference>
<feature type="binding site" evidence="8">
    <location>
        <position position="31"/>
    </location>
    <ligand>
        <name>substrate</name>
    </ligand>
</feature>
<dbReference type="InterPro" id="IPR024924">
    <property type="entry name" value="7-CO-7-deazaguanine_synth-like"/>
</dbReference>
<comment type="cofactor">
    <cofactor evidence="8">
        <name>S-adenosyl-L-methionine</name>
        <dbReference type="ChEBI" id="CHEBI:59789"/>
    </cofactor>
    <text evidence="8">Binds 1 S-adenosyl-L-methionine per subunit.</text>
</comment>
<proteinExistence type="inferred from homology"/>
<dbReference type="RefSeq" id="WP_045164491.1">
    <property type="nucleotide sequence ID" value="NZ_CP113864.1"/>
</dbReference>
<feature type="binding site" evidence="8">
    <location>
        <begin position="41"/>
        <end position="43"/>
    </location>
    <ligand>
        <name>S-adenosyl-L-methionine</name>
        <dbReference type="ChEBI" id="CHEBI:59789"/>
    </ligand>
</feature>
<evidence type="ECO:0000256" key="7">
    <source>
        <dbReference type="ARBA" id="ARBA00023239"/>
    </source>
</evidence>
<evidence type="ECO:0000313" key="11">
    <source>
        <dbReference type="Proteomes" id="UP001164745"/>
    </source>
</evidence>
<evidence type="ECO:0000259" key="9">
    <source>
        <dbReference type="PROSITE" id="PS51918"/>
    </source>
</evidence>
<dbReference type="Proteomes" id="UP001164745">
    <property type="component" value="Chromosome"/>
</dbReference>
<keyword evidence="6 8" id="KW-0411">Iron-sulfur</keyword>
<sequence length="218" mass="24923">MLDKASFKVVEKFVSIEGEGIRSGYPAIFIRFAGCNLSCSFCDTKYATQNPEYDQMAAQQILEYAKSTGFKKVTLTGGEPLIQPHIHELIDAFIKEGFEVNIETNGSVDIRDVNRNAIITMDYKCPSSGMEDKMFLENIKHLGKQDVLKFVVGTRQDLQRAVEIIRTFEPSCNIYFSPVYGKIEPKEIVDFMIQNKLQNCRLQLQLHKIIWPDRERGV</sequence>
<comment type="subunit">
    <text evidence="8">Homodimer.</text>
</comment>
<dbReference type="CDD" id="cd01335">
    <property type="entry name" value="Radical_SAM"/>
    <property type="match status" value="1"/>
</dbReference>
<name>A0ABY7BL56_9FIRM</name>
<evidence type="ECO:0000256" key="3">
    <source>
        <dbReference type="ARBA" id="ARBA00022723"/>
    </source>
</evidence>